<dbReference type="AlphaFoldDB" id="A0A8B8BF88"/>
<sequence length="190" mass="22438">MYLDGMRFYLDDWGSKEWEHFPKRWYNEGLLITNSVVKDQENENRRRQQQQQQQQSSGAGASGSRPQQPGYQQQSFSGQDDRDGVLNHPKRGSIPTYIFQRKHNIHCFYDRDQGQWMKLPIGWELHHEMVGKLVDQVEEALPTWGDRQDILALLRKCNYDPDECMSTYKYLEGDPWLKTSKTHIEAKSTK</sequence>
<gene>
    <name evidence="3" type="primary">LOC111110010</name>
</gene>
<dbReference type="GeneID" id="111110010"/>
<organism evidence="2 3">
    <name type="scientific">Crassostrea virginica</name>
    <name type="common">Eastern oyster</name>
    <dbReference type="NCBI Taxonomy" id="6565"/>
    <lineage>
        <taxon>Eukaryota</taxon>
        <taxon>Metazoa</taxon>
        <taxon>Spiralia</taxon>
        <taxon>Lophotrochozoa</taxon>
        <taxon>Mollusca</taxon>
        <taxon>Bivalvia</taxon>
        <taxon>Autobranchia</taxon>
        <taxon>Pteriomorphia</taxon>
        <taxon>Ostreida</taxon>
        <taxon>Ostreoidea</taxon>
        <taxon>Ostreidae</taxon>
        <taxon>Crassostrea</taxon>
    </lineage>
</organism>
<evidence type="ECO:0000313" key="2">
    <source>
        <dbReference type="Proteomes" id="UP000694844"/>
    </source>
</evidence>
<proteinExistence type="predicted"/>
<keyword evidence="2" id="KW-1185">Reference proteome</keyword>
<protein>
    <submittedName>
        <fullName evidence="3">Uncharacterized protein LOC111110010</fullName>
    </submittedName>
</protein>
<feature type="compositionally biased region" description="Polar residues" evidence="1">
    <location>
        <begin position="69"/>
        <end position="78"/>
    </location>
</feature>
<dbReference type="RefSeq" id="XP_022302020.1">
    <property type="nucleotide sequence ID" value="XM_022446312.1"/>
</dbReference>
<reference evidence="3" key="1">
    <citation type="submission" date="2025-08" db="UniProtKB">
        <authorList>
            <consortium name="RefSeq"/>
        </authorList>
    </citation>
    <scope>IDENTIFICATION</scope>
    <source>
        <tissue evidence="3">Whole sample</tissue>
    </source>
</reference>
<accession>A0A8B8BF88</accession>
<dbReference type="Proteomes" id="UP000694844">
    <property type="component" value="Chromosome 8"/>
</dbReference>
<evidence type="ECO:0000256" key="1">
    <source>
        <dbReference type="SAM" id="MobiDB-lite"/>
    </source>
</evidence>
<feature type="region of interest" description="Disordered" evidence="1">
    <location>
        <begin position="40"/>
        <end position="87"/>
    </location>
</feature>
<evidence type="ECO:0000313" key="3">
    <source>
        <dbReference type="RefSeq" id="XP_022302020.1"/>
    </source>
</evidence>
<feature type="compositionally biased region" description="Low complexity" evidence="1">
    <location>
        <begin position="49"/>
        <end position="68"/>
    </location>
</feature>
<name>A0A8B8BF88_CRAVI</name>
<dbReference type="KEGG" id="cvn:111110010"/>
<dbReference type="OrthoDB" id="3176171at2759"/>